<dbReference type="Proteomes" id="UP000008783">
    <property type="component" value="Unassembled WGS sequence"/>
</dbReference>
<keyword evidence="3" id="KW-1185">Reference proteome</keyword>
<dbReference type="InParanoid" id="H6QU37"/>
<proteinExistence type="predicted"/>
<dbReference type="AlphaFoldDB" id="H6QU37"/>
<gene>
    <name evidence="2" type="ORF">PGTG_22263</name>
</gene>
<keyword evidence="1" id="KW-0472">Membrane</keyword>
<dbReference type="EMBL" id="DS178328">
    <property type="protein sequence ID" value="EHS64449.1"/>
    <property type="molecule type" value="Genomic_DNA"/>
</dbReference>
<reference evidence="3" key="1">
    <citation type="journal article" date="2011" name="Proc. Natl. Acad. Sci. U.S.A.">
        <title>Obligate biotrophy features unraveled by the genomic analysis of rust fungi.</title>
        <authorList>
            <person name="Duplessis S."/>
            <person name="Cuomo C.A."/>
            <person name="Lin Y.-C."/>
            <person name="Aerts A."/>
            <person name="Tisserant E."/>
            <person name="Veneault-Fourrey C."/>
            <person name="Joly D.L."/>
            <person name="Hacquard S."/>
            <person name="Amselem J."/>
            <person name="Cantarel B.L."/>
            <person name="Chiu R."/>
            <person name="Coutinho P.M."/>
            <person name="Feau N."/>
            <person name="Field M."/>
            <person name="Frey P."/>
            <person name="Gelhaye E."/>
            <person name="Goldberg J."/>
            <person name="Grabherr M.G."/>
            <person name="Kodira C.D."/>
            <person name="Kohler A."/>
            <person name="Kuees U."/>
            <person name="Lindquist E.A."/>
            <person name="Lucas S.M."/>
            <person name="Mago R."/>
            <person name="Mauceli E."/>
            <person name="Morin E."/>
            <person name="Murat C."/>
            <person name="Pangilinan J.L."/>
            <person name="Park R."/>
            <person name="Pearson M."/>
            <person name="Quesneville H."/>
            <person name="Rouhier N."/>
            <person name="Sakthikumar S."/>
            <person name="Salamov A.A."/>
            <person name="Schmutz J."/>
            <person name="Selles B."/>
            <person name="Shapiro H."/>
            <person name="Tanguay P."/>
            <person name="Tuskan G.A."/>
            <person name="Henrissat B."/>
            <person name="Van de Peer Y."/>
            <person name="Rouze P."/>
            <person name="Ellis J.G."/>
            <person name="Dodds P.N."/>
            <person name="Schein J.E."/>
            <person name="Zhong S."/>
            <person name="Hamelin R.C."/>
            <person name="Grigoriev I.V."/>
            <person name="Szabo L.J."/>
            <person name="Martin F."/>
        </authorList>
    </citation>
    <scope>NUCLEOTIDE SEQUENCE [LARGE SCALE GENOMIC DNA]</scope>
    <source>
        <strain evidence="3">CRL 75-36-700-3 / race SCCL</strain>
    </source>
</reference>
<dbReference type="VEuPathDB" id="FungiDB:PGTG_22263"/>
<protein>
    <submittedName>
        <fullName evidence="2">Uncharacterized protein</fullName>
    </submittedName>
</protein>
<keyword evidence="1" id="KW-1133">Transmembrane helix</keyword>
<accession>H6QU37</accession>
<evidence type="ECO:0000313" key="3">
    <source>
        <dbReference type="Proteomes" id="UP000008783"/>
    </source>
</evidence>
<dbReference type="HOGENOM" id="CLU_3224815_0_0_1"/>
<feature type="transmembrane region" description="Helical" evidence="1">
    <location>
        <begin position="6"/>
        <end position="34"/>
    </location>
</feature>
<dbReference type="RefSeq" id="XP_003888976.1">
    <property type="nucleotide sequence ID" value="XM_003888927.1"/>
</dbReference>
<sequence length="44" mass="4838">MSTVFLYAVDVSSFCSLAFGSVLLSARMAVFWILSFEDRSVNLG</sequence>
<organism evidence="2 3">
    <name type="scientific">Puccinia graminis f. sp. tritici (strain CRL 75-36-700-3 / race SCCL)</name>
    <name type="common">Black stem rust fungus</name>
    <dbReference type="NCBI Taxonomy" id="418459"/>
    <lineage>
        <taxon>Eukaryota</taxon>
        <taxon>Fungi</taxon>
        <taxon>Dikarya</taxon>
        <taxon>Basidiomycota</taxon>
        <taxon>Pucciniomycotina</taxon>
        <taxon>Pucciniomycetes</taxon>
        <taxon>Pucciniales</taxon>
        <taxon>Pucciniaceae</taxon>
        <taxon>Puccinia</taxon>
    </lineage>
</organism>
<dbReference type="GeneID" id="13541056"/>
<name>H6QU37_PUCGT</name>
<evidence type="ECO:0000313" key="2">
    <source>
        <dbReference type="EMBL" id="EHS64449.1"/>
    </source>
</evidence>
<evidence type="ECO:0000256" key="1">
    <source>
        <dbReference type="SAM" id="Phobius"/>
    </source>
</evidence>
<keyword evidence="1" id="KW-0812">Transmembrane</keyword>
<dbReference type="KEGG" id="pgr:PGTG_22263"/>